<dbReference type="PANTHER" id="PTHR46017:SF1">
    <property type="entry name" value="ALPHA-MANNOSIDASE 2C1"/>
    <property type="match status" value="1"/>
</dbReference>
<dbReference type="HOGENOM" id="CLU_003442_1_0_5"/>
<gene>
    <name evidence="6" type="ORF">TM49_08520</name>
</gene>
<dbReference type="EMBL" id="CP010803">
    <property type="protein sequence ID" value="AJY45717.1"/>
    <property type="molecule type" value="Genomic_DNA"/>
</dbReference>
<keyword evidence="7" id="KW-1185">Reference proteome</keyword>
<sequence length="1038" mass="115078">MIEFSKIEHLVEVLRERIFIGTDTMADFAFREAPPSERARMLAGPEPDWEAVTPDTVWGEPQSYFWFAGRVRIPEELSGKRLCLGVEAMFGRVMGRSDPQCLVRINGEIVQGADYNHREILLTKSARGGEVFDIMIEAGTIESRRQLGFAGRILIHDTEAEALYYDLRAPLDVAKHLDIHDHRRDFILKTVYQAINAVDLRAGNSRRFSESLAAARATAAKIYEAADTEIAPHITVTGHTHIDVAWLWRIRETRQKMARSMATALHLMSEYPEYRFMYNQGLLLDYLEQDYPALFEGIREQQQVGRFEIEGALWLEPDANVTGGESLVRHVLRGVRYHEQTFGVRPRVLWLPDTFGYSAAFPQIMKLAGLSVFVTHKMSWNDTNKMPSETFFWQGIDGTQAPTYFLTTQPADATSINTTYCPDLKASHVMGTWRRYAEKQANDELFLVYGFGDGGGGPTREMLEHIRRMERGIPGCPRVSQGFMGPVLDRIVARMHGNPADYPVWVGELYLEFHRGTFTSVAKVKRNNRRAEAMLRELETLASLAWFSGAADYPGEELAALWDIALLNQFHDILPGSSIGLVYDDSDEDYATFFGRAEVLRQSLAGALAGEGEMLAVNPFAQAAGGLAMLASDEPVTVAGRASQTVIAADGARLQAVPVEPVPGLAAARLPVVPATAAASGNGSLEVTSERLENDRVRAAFDDRGRLVSLIDKVSGRECLKSGEAGNRLQAFRDLPAQYDAWDIDRTFEDQVFEIDNLVSAEVVETGPYRAAIRFEWAYEASRIVQVASLEADGGVLAFDTSIDWHEHNTLVKAAFPLAVRAAESEAEIQFGHVSRPTHANTSWDRARFESPMHRWVSLSEPGFGVAFLNDCKYGYDARGTTLRLTLLRSPTYPWPEADQGEHRFRYGIMPHHGIDGSAVSMAAEAFNHPLNLIAGKGAGAAGVIAPPLAVDNPAIAVEAVKRAEDGDGLVVRLWERHGAQQTTAIAFSAEIVDVTEVDLMEEAPVALPLEGGEARLTFAPFEIKTLRLRRSAERRPG</sequence>
<dbReference type="Pfam" id="PF17677">
    <property type="entry name" value="Glyco_hydro38C2"/>
    <property type="match status" value="1"/>
</dbReference>
<dbReference type="STRING" id="1486262.TM49_08520"/>
<dbReference type="InterPro" id="IPR011013">
    <property type="entry name" value="Gal_mutarotase_sf_dom"/>
</dbReference>
<evidence type="ECO:0000313" key="6">
    <source>
        <dbReference type="EMBL" id="AJY45717.1"/>
    </source>
</evidence>
<organism evidence="6 7">
    <name type="scientific">Martelella endophytica</name>
    <dbReference type="NCBI Taxonomy" id="1486262"/>
    <lineage>
        <taxon>Bacteria</taxon>
        <taxon>Pseudomonadati</taxon>
        <taxon>Pseudomonadota</taxon>
        <taxon>Alphaproteobacteria</taxon>
        <taxon>Hyphomicrobiales</taxon>
        <taxon>Aurantimonadaceae</taxon>
        <taxon>Martelella</taxon>
    </lineage>
</organism>
<dbReference type="GO" id="GO:0046872">
    <property type="term" value="F:metal ion binding"/>
    <property type="evidence" value="ECO:0007669"/>
    <property type="project" value="UniProtKB-KW"/>
</dbReference>
<evidence type="ECO:0000256" key="3">
    <source>
        <dbReference type="ARBA" id="ARBA00022801"/>
    </source>
</evidence>
<dbReference type="SMART" id="SM00872">
    <property type="entry name" value="Alpha-mann_mid"/>
    <property type="match status" value="1"/>
</dbReference>
<dbReference type="GO" id="GO:0009313">
    <property type="term" value="P:oligosaccharide catabolic process"/>
    <property type="evidence" value="ECO:0007669"/>
    <property type="project" value="TreeGrafter"/>
</dbReference>
<dbReference type="OrthoDB" id="9772207at2"/>
<dbReference type="Pfam" id="PF07748">
    <property type="entry name" value="Glyco_hydro_38C"/>
    <property type="match status" value="1"/>
</dbReference>
<name>A0A0D5LPM1_MAREN</name>
<dbReference type="Gene3D" id="2.70.98.30">
    <property type="entry name" value="Golgi alpha-mannosidase II, domain 4"/>
    <property type="match status" value="1"/>
</dbReference>
<dbReference type="InterPro" id="IPR037094">
    <property type="entry name" value="Glyco_hydro_38_cen_sf"/>
</dbReference>
<accession>A0A0D5LPM1</accession>
<proteinExistence type="inferred from homology"/>
<dbReference type="CDD" id="cd10789">
    <property type="entry name" value="GH38N_AMII_ER_cytosolic"/>
    <property type="match status" value="1"/>
</dbReference>
<dbReference type="InterPro" id="IPR000602">
    <property type="entry name" value="Glyco_hydro_38_N"/>
</dbReference>
<comment type="similarity">
    <text evidence="1">Belongs to the glycosyl hydrolase 38 family.</text>
</comment>
<dbReference type="InterPro" id="IPR011330">
    <property type="entry name" value="Glyco_hydro/deAcase_b/a-brl"/>
</dbReference>
<dbReference type="GO" id="GO:0004559">
    <property type="term" value="F:alpha-mannosidase activity"/>
    <property type="evidence" value="ECO:0007669"/>
    <property type="project" value="InterPro"/>
</dbReference>
<evidence type="ECO:0000313" key="7">
    <source>
        <dbReference type="Proteomes" id="UP000032611"/>
    </source>
</evidence>
<dbReference type="GO" id="GO:0006013">
    <property type="term" value="P:mannose metabolic process"/>
    <property type="evidence" value="ECO:0007669"/>
    <property type="project" value="InterPro"/>
</dbReference>
<reference evidence="6 7" key="1">
    <citation type="journal article" date="2015" name="Genome Announc.">
        <title>Complete genome sequence of Martelella endophytica YC6887, which has antifungal activity associated with a halophyte.</title>
        <authorList>
            <person name="Khan A."/>
            <person name="Khan H."/>
            <person name="Chung E.J."/>
            <person name="Hossain M.T."/>
            <person name="Chung Y.R."/>
        </authorList>
    </citation>
    <scope>NUCLEOTIDE SEQUENCE [LARGE SCALE GENOMIC DNA]</scope>
    <source>
        <strain evidence="6">YC6887</strain>
    </source>
</reference>
<dbReference type="SUPFAM" id="SSF88688">
    <property type="entry name" value="Families 57/38 glycoside transferase middle domain"/>
    <property type="match status" value="1"/>
</dbReference>
<dbReference type="InterPro" id="IPR027291">
    <property type="entry name" value="Glyco_hydro_38_N_sf"/>
</dbReference>
<dbReference type="PANTHER" id="PTHR46017">
    <property type="entry name" value="ALPHA-MANNOSIDASE 2C1"/>
    <property type="match status" value="1"/>
</dbReference>
<dbReference type="Gene3D" id="3.20.110.10">
    <property type="entry name" value="Glycoside hydrolase 38, N terminal domain"/>
    <property type="match status" value="1"/>
</dbReference>
<dbReference type="Pfam" id="PF01074">
    <property type="entry name" value="Glyco_hydro_38N"/>
    <property type="match status" value="1"/>
</dbReference>
<dbReference type="SUPFAM" id="SSF88713">
    <property type="entry name" value="Glycoside hydrolase/deacetylase"/>
    <property type="match status" value="1"/>
</dbReference>
<feature type="domain" description="Glycoside hydrolase family 38 central" evidence="5">
    <location>
        <begin position="512"/>
        <end position="590"/>
    </location>
</feature>
<evidence type="ECO:0000259" key="5">
    <source>
        <dbReference type="SMART" id="SM00872"/>
    </source>
</evidence>
<dbReference type="Gene3D" id="1.20.1270.50">
    <property type="entry name" value="Glycoside hydrolase family 38, central domain"/>
    <property type="match status" value="1"/>
</dbReference>
<dbReference type="InterPro" id="IPR028995">
    <property type="entry name" value="Glyco_hydro_57/38_cen_sf"/>
</dbReference>
<dbReference type="GO" id="GO:0030246">
    <property type="term" value="F:carbohydrate binding"/>
    <property type="evidence" value="ECO:0007669"/>
    <property type="project" value="InterPro"/>
</dbReference>
<evidence type="ECO:0000256" key="4">
    <source>
        <dbReference type="ARBA" id="ARBA00023295"/>
    </source>
</evidence>
<dbReference type="InterPro" id="IPR015341">
    <property type="entry name" value="Glyco_hydro_38_cen"/>
</dbReference>
<dbReference type="Gene3D" id="2.60.40.2220">
    <property type="match status" value="1"/>
</dbReference>
<keyword evidence="3" id="KW-0378">Hydrolase</keyword>
<dbReference type="FunFam" id="1.20.1270.50:FF:000004">
    <property type="entry name" value="alpha-mannosidase 2C1 isoform X1"/>
    <property type="match status" value="1"/>
</dbReference>
<dbReference type="Proteomes" id="UP000032611">
    <property type="component" value="Chromosome"/>
</dbReference>
<dbReference type="Pfam" id="PF09261">
    <property type="entry name" value="Alpha-mann_mid"/>
    <property type="match status" value="1"/>
</dbReference>
<keyword evidence="4" id="KW-0326">Glycosidase</keyword>
<evidence type="ECO:0000256" key="1">
    <source>
        <dbReference type="ARBA" id="ARBA00009792"/>
    </source>
</evidence>
<dbReference type="FunFam" id="2.70.98.30:FF:000010">
    <property type="entry name" value="Cytosolic alpha-mannosidase"/>
    <property type="match status" value="1"/>
</dbReference>
<evidence type="ECO:0000256" key="2">
    <source>
        <dbReference type="ARBA" id="ARBA00022723"/>
    </source>
</evidence>
<protein>
    <submittedName>
        <fullName evidence="6">Alpha-mannosidase</fullName>
    </submittedName>
</protein>
<dbReference type="PATRIC" id="fig|1486262.3.peg.1763"/>
<dbReference type="SUPFAM" id="SSF74650">
    <property type="entry name" value="Galactose mutarotase-like"/>
    <property type="match status" value="1"/>
</dbReference>
<dbReference type="KEGG" id="mey:TM49_08520"/>
<dbReference type="AlphaFoldDB" id="A0A0D5LPM1"/>
<keyword evidence="2" id="KW-0479">Metal-binding</keyword>
<dbReference type="InterPro" id="IPR041147">
    <property type="entry name" value="GH38_C"/>
</dbReference>
<dbReference type="InterPro" id="IPR011682">
    <property type="entry name" value="Glyco_hydro_38_C"/>
</dbReference>